<evidence type="ECO:0000256" key="1">
    <source>
        <dbReference type="SAM" id="Phobius"/>
    </source>
</evidence>
<dbReference type="GeneID" id="69639877"/>
<organism evidence="2 3">
    <name type="scientific">Hafnia paralvei</name>
    <dbReference type="NCBI Taxonomy" id="546367"/>
    <lineage>
        <taxon>Bacteria</taxon>
        <taxon>Pseudomonadati</taxon>
        <taxon>Pseudomonadota</taxon>
        <taxon>Gammaproteobacteria</taxon>
        <taxon>Enterobacterales</taxon>
        <taxon>Hafniaceae</taxon>
        <taxon>Hafnia</taxon>
    </lineage>
</organism>
<proteinExistence type="predicted"/>
<keyword evidence="3" id="KW-1185">Reference proteome</keyword>
<dbReference type="AlphaFoldDB" id="A0A2A2MCY9"/>
<dbReference type="InterPro" id="IPR016419">
    <property type="entry name" value="Prepilin_Pept-dep_B_prd"/>
</dbReference>
<dbReference type="RefSeq" id="WP_039190080.1">
    <property type="nucleotide sequence ID" value="NZ_CAUEKQ010000010.1"/>
</dbReference>
<dbReference type="EMBL" id="NQMS01000003">
    <property type="protein sequence ID" value="PAV96792.1"/>
    <property type="molecule type" value="Genomic_DNA"/>
</dbReference>
<comment type="caution">
    <text evidence="2">The sequence shown here is derived from an EMBL/GenBank/DDBJ whole genome shotgun (WGS) entry which is preliminary data.</text>
</comment>
<protein>
    <submittedName>
        <fullName evidence="2">Prepilin cleavage protein</fullName>
    </submittedName>
</protein>
<evidence type="ECO:0000313" key="2">
    <source>
        <dbReference type="EMBL" id="PAV96792.1"/>
    </source>
</evidence>
<gene>
    <name evidence="2" type="ORF">CJD50_10120</name>
</gene>
<accession>A0A2A2MCY9</accession>
<dbReference type="PIRSF" id="PIRSF004525">
    <property type="entry name" value="Pilin_peptidase-dep_B_prd"/>
    <property type="match status" value="1"/>
</dbReference>
<feature type="transmembrane region" description="Helical" evidence="1">
    <location>
        <begin position="14"/>
        <end position="35"/>
    </location>
</feature>
<name>A0A2A2MCY9_9GAMM</name>
<keyword evidence="1" id="KW-1133">Transmembrane helix</keyword>
<sequence>MQLNPQKGMALPDVLVTLLLSSIVLLSTSQILVMLRAGNIKAQRWQQIQESIAQLLDRIDKDLTRSGFCAQGCSVPQPMIASTGGESANSCLIVFYDLDTNGRIDLSSAATADSFGYRLRNGALETARGIQQCSGNGWDKITDEKEIKVSLFNVAPLYRGYEVQLALQRIKPPFTAVQQTRYILPENGRMVEK</sequence>
<dbReference type="Proteomes" id="UP000218796">
    <property type="component" value="Unassembled WGS sequence"/>
</dbReference>
<evidence type="ECO:0000313" key="3">
    <source>
        <dbReference type="Proteomes" id="UP000218796"/>
    </source>
</evidence>
<dbReference type="OrthoDB" id="7059546at2"/>
<keyword evidence="1" id="KW-0812">Transmembrane</keyword>
<keyword evidence="1" id="KW-0472">Membrane</keyword>
<reference evidence="2 3" key="1">
    <citation type="submission" date="2017-08" db="EMBL/GenBank/DDBJ databases">
        <title>Draft Genome Sequence of Hafnia alvei CITHA-6 Isolated from Raw Bovine Milk.</title>
        <authorList>
            <person name="Culligan E.P."/>
            <person name="Mcsweeney A."/>
            <person name="O'Doherty C."/>
            <person name="Gleeson E."/>
            <person name="O'Riordan D."/>
            <person name="Sleator R.D."/>
        </authorList>
    </citation>
    <scope>NUCLEOTIDE SEQUENCE [LARGE SCALE GENOMIC DNA]</scope>
    <source>
        <strain evidence="2 3">CITHA-6</strain>
    </source>
</reference>
<dbReference type="NCBIfam" id="NF007848">
    <property type="entry name" value="PRK10557.1"/>
    <property type="match status" value="1"/>
</dbReference>